<proteinExistence type="predicted"/>
<feature type="compositionally biased region" description="Pro residues" evidence="1">
    <location>
        <begin position="108"/>
        <end position="124"/>
    </location>
</feature>
<gene>
    <name evidence="2" type="ORF">PCOR1329_LOCUS44916</name>
</gene>
<protein>
    <submittedName>
        <fullName evidence="2">Uncharacterized protein</fullName>
    </submittedName>
</protein>
<keyword evidence="3" id="KW-1185">Reference proteome</keyword>
<name>A0ABN9U448_9DINO</name>
<dbReference type="EMBL" id="CAUYUJ010015394">
    <property type="protein sequence ID" value="CAK0853450.1"/>
    <property type="molecule type" value="Genomic_DNA"/>
</dbReference>
<evidence type="ECO:0000313" key="3">
    <source>
        <dbReference type="Proteomes" id="UP001189429"/>
    </source>
</evidence>
<comment type="caution">
    <text evidence="2">The sequence shown here is derived from an EMBL/GenBank/DDBJ whole genome shotgun (WGS) entry which is preliminary data.</text>
</comment>
<accession>A0ABN9U448</accession>
<reference evidence="2" key="1">
    <citation type="submission" date="2023-10" db="EMBL/GenBank/DDBJ databases">
        <authorList>
            <person name="Chen Y."/>
            <person name="Shah S."/>
            <person name="Dougan E. K."/>
            <person name="Thang M."/>
            <person name="Chan C."/>
        </authorList>
    </citation>
    <scope>NUCLEOTIDE SEQUENCE [LARGE SCALE GENOMIC DNA]</scope>
</reference>
<sequence length="143" mass="15572">MFPTLSRMVLQYASFMANNNSRAAYYLFLACFEGNLPYWFHQVLGWYFAVVAAGVGGHFGSAHPAQSGPQREHSVRAAGRGVKGGVLWAGCSDPRARRRRPLLEAACSPPPAAPWAPPPSSAPPRPRRTPPRAPRARLAPSHE</sequence>
<evidence type="ECO:0000313" key="2">
    <source>
        <dbReference type="EMBL" id="CAK0853450.1"/>
    </source>
</evidence>
<evidence type="ECO:0000256" key="1">
    <source>
        <dbReference type="SAM" id="MobiDB-lite"/>
    </source>
</evidence>
<organism evidence="2 3">
    <name type="scientific">Prorocentrum cordatum</name>
    <dbReference type="NCBI Taxonomy" id="2364126"/>
    <lineage>
        <taxon>Eukaryota</taxon>
        <taxon>Sar</taxon>
        <taxon>Alveolata</taxon>
        <taxon>Dinophyceae</taxon>
        <taxon>Prorocentrales</taxon>
        <taxon>Prorocentraceae</taxon>
        <taxon>Prorocentrum</taxon>
    </lineage>
</organism>
<feature type="region of interest" description="Disordered" evidence="1">
    <location>
        <begin position="100"/>
        <end position="143"/>
    </location>
</feature>
<dbReference type="Proteomes" id="UP001189429">
    <property type="component" value="Unassembled WGS sequence"/>
</dbReference>